<dbReference type="AlphaFoldDB" id="A0AB39UDU8"/>
<evidence type="ECO:0000256" key="5">
    <source>
        <dbReference type="ARBA" id="ARBA00023004"/>
    </source>
</evidence>
<dbReference type="InterPro" id="IPR036821">
    <property type="entry name" value="Peptide_deformylase_sf"/>
</dbReference>
<dbReference type="GO" id="GO:0006412">
    <property type="term" value="P:translation"/>
    <property type="evidence" value="ECO:0007669"/>
    <property type="project" value="UniProtKB-UniRule"/>
</dbReference>
<evidence type="ECO:0000256" key="6">
    <source>
        <dbReference type="HAMAP-Rule" id="MF_00163"/>
    </source>
</evidence>
<dbReference type="EMBL" id="CP129683">
    <property type="protein sequence ID" value="XDS51264.1"/>
    <property type="molecule type" value="Genomic_DNA"/>
</dbReference>
<comment type="cofactor">
    <cofactor evidence="6">
        <name>Fe(2+)</name>
        <dbReference type="ChEBI" id="CHEBI:29033"/>
    </cofactor>
    <text evidence="6">Binds 1 Fe(2+) ion.</text>
</comment>
<name>A0AB39UDU8_9BIFI</name>
<feature type="binding site" evidence="6">
    <location>
        <position position="129"/>
    </location>
    <ligand>
        <name>Fe cation</name>
        <dbReference type="ChEBI" id="CHEBI:24875"/>
    </ligand>
</feature>
<evidence type="ECO:0000256" key="3">
    <source>
        <dbReference type="ARBA" id="ARBA00022801"/>
    </source>
</evidence>
<dbReference type="EMBL" id="CP129682">
    <property type="protein sequence ID" value="XDS48194.1"/>
    <property type="molecule type" value="Genomic_DNA"/>
</dbReference>
<dbReference type="CDD" id="cd00487">
    <property type="entry name" value="Pep_deformylase"/>
    <property type="match status" value="1"/>
</dbReference>
<dbReference type="GO" id="GO:0042586">
    <property type="term" value="F:peptide deformylase activity"/>
    <property type="evidence" value="ECO:0007669"/>
    <property type="project" value="UniProtKB-UniRule"/>
</dbReference>
<evidence type="ECO:0000313" key="8">
    <source>
        <dbReference type="EMBL" id="XDS48194.1"/>
    </source>
</evidence>
<proteinExistence type="inferred from homology"/>
<dbReference type="PANTHER" id="PTHR10458">
    <property type="entry name" value="PEPTIDE DEFORMYLASE"/>
    <property type="match status" value="1"/>
</dbReference>
<organism evidence="7">
    <name type="scientific">Bifidobacterium fermentum</name>
    <dbReference type="NCBI Taxonomy" id="3059035"/>
    <lineage>
        <taxon>Bacteria</taxon>
        <taxon>Bacillati</taxon>
        <taxon>Actinomycetota</taxon>
        <taxon>Actinomycetes</taxon>
        <taxon>Bifidobacteriales</taxon>
        <taxon>Bifidobacteriaceae</taxon>
        <taxon>Bifidobacterium</taxon>
    </lineage>
</organism>
<evidence type="ECO:0000256" key="2">
    <source>
        <dbReference type="ARBA" id="ARBA00022723"/>
    </source>
</evidence>
<sequence length="217" mass="24444">MFPGHSKIDANLNTAIDAMLKEAGKEQLLGIVEAGDPVLRQRSMAYTGQLGRRTFHRLVEAMRVTMLDAPGVGLAAPQVGIPLTLAVVEDHVRDDETDPREIAEFPFHAIINPRYEPIGTQTRSFYEGCLSVDGFQAVRRRWLDIDATWLDESGNEHHEKLHGWPARIFQHETDHLHGELYIDKAEIRSLSTGENLDEYWAFEATPNTAAKELGFEL</sequence>
<dbReference type="EC" id="3.5.1.88" evidence="6"/>
<accession>A0AB39UDU8</accession>
<dbReference type="InterPro" id="IPR023635">
    <property type="entry name" value="Peptide_deformylase"/>
</dbReference>
<feature type="binding site" evidence="6">
    <location>
        <position position="175"/>
    </location>
    <ligand>
        <name>Fe cation</name>
        <dbReference type="ChEBI" id="CHEBI:24875"/>
    </ligand>
</feature>
<dbReference type="PANTHER" id="PTHR10458:SF2">
    <property type="entry name" value="PEPTIDE DEFORMYLASE, MITOCHONDRIAL"/>
    <property type="match status" value="1"/>
</dbReference>
<protein>
    <recommendedName>
        <fullName evidence="6">Peptide deformylase</fullName>
        <shortName evidence="6">PDF</shortName>
        <ecNumber evidence="6">3.5.1.88</ecNumber>
    </recommendedName>
    <alternativeName>
        <fullName evidence="6">Polypeptide deformylase</fullName>
    </alternativeName>
</protein>
<keyword evidence="3 6" id="KW-0378">Hydrolase</keyword>
<dbReference type="Pfam" id="PF01327">
    <property type="entry name" value="Pep_deformylase"/>
    <property type="match status" value="1"/>
</dbReference>
<dbReference type="PRINTS" id="PR01576">
    <property type="entry name" value="PDEFORMYLASE"/>
</dbReference>
<evidence type="ECO:0000256" key="4">
    <source>
        <dbReference type="ARBA" id="ARBA00022917"/>
    </source>
</evidence>
<keyword evidence="2 6" id="KW-0479">Metal-binding</keyword>
<dbReference type="EMBL" id="CP129675">
    <property type="protein sequence ID" value="XDS47101.1"/>
    <property type="molecule type" value="Genomic_DNA"/>
</dbReference>
<dbReference type="FunFam" id="3.90.45.10:FF:000003">
    <property type="entry name" value="Peptide deformylase"/>
    <property type="match status" value="1"/>
</dbReference>
<dbReference type="RefSeq" id="WP_369342226.1">
    <property type="nucleotide sequence ID" value="NZ_CP129675.1"/>
</dbReference>
<feature type="active site" evidence="6">
    <location>
        <position position="172"/>
    </location>
</feature>
<evidence type="ECO:0000313" key="7">
    <source>
        <dbReference type="EMBL" id="XDS47101.1"/>
    </source>
</evidence>
<evidence type="ECO:0000256" key="1">
    <source>
        <dbReference type="ARBA" id="ARBA00010759"/>
    </source>
</evidence>
<comment type="similarity">
    <text evidence="1 6">Belongs to the polypeptide deformylase family.</text>
</comment>
<gene>
    <name evidence="6" type="primary">def</name>
    <name evidence="9" type="ORF">QN062_03560</name>
    <name evidence="8" type="ORF">QN216_07575</name>
    <name evidence="7" type="ORF">QN217_02885</name>
</gene>
<dbReference type="HAMAP" id="MF_00163">
    <property type="entry name" value="Pep_deformylase"/>
    <property type="match status" value="1"/>
</dbReference>
<comment type="catalytic activity">
    <reaction evidence="6">
        <text>N-terminal N-formyl-L-methionyl-[peptide] + H2O = N-terminal L-methionyl-[peptide] + formate</text>
        <dbReference type="Rhea" id="RHEA:24420"/>
        <dbReference type="Rhea" id="RHEA-COMP:10639"/>
        <dbReference type="Rhea" id="RHEA-COMP:10640"/>
        <dbReference type="ChEBI" id="CHEBI:15377"/>
        <dbReference type="ChEBI" id="CHEBI:15740"/>
        <dbReference type="ChEBI" id="CHEBI:49298"/>
        <dbReference type="ChEBI" id="CHEBI:64731"/>
        <dbReference type="EC" id="3.5.1.88"/>
    </reaction>
</comment>
<dbReference type="NCBIfam" id="NF001159">
    <property type="entry name" value="PRK00150.1-3"/>
    <property type="match status" value="1"/>
</dbReference>
<reference evidence="7" key="1">
    <citation type="submission" date="2023-07" db="EMBL/GenBank/DDBJ databases">
        <title>Bifidobacterium aquikefiriaerophilum sp. nov. and Bifidobacterium eccum sp. nov., isolated from water kefir.</title>
        <authorList>
            <person name="Breselge S."/>
            <person name="Bellassi P."/>
            <person name="Barcenilla C."/>
            <person name="Alvarez-Ordonez A."/>
            <person name="Morelli L."/>
            <person name="Cotter P.D."/>
        </authorList>
    </citation>
    <scope>NUCLEOTIDE SEQUENCE</scope>
    <source>
        <strain evidence="9">WK012_4_13</strain>
        <strain evidence="8">WK013_4_14</strain>
        <strain evidence="7">WK048_4_13</strain>
    </source>
</reference>
<comment type="function">
    <text evidence="6">Removes the formyl group from the N-terminal Met of newly synthesized proteins. Requires at least a dipeptide for an efficient rate of reaction. N-terminal L-methionine is a prerequisite for activity but the enzyme has broad specificity at other positions.</text>
</comment>
<dbReference type="GO" id="GO:0046872">
    <property type="term" value="F:metal ion binding"/>
    <property type="evidence" value="ECO:0007669"/>
    <property type="project" value="UniProtKB-KW"/>
</dbReference>
<dbReference type="SUPFAM" id="SSF56420">
    <property type="entry name" value="Peptide deformylase"/>
    <property type="match status" value="1"/>
</dbReference>
<keyword evidence="4 6" id="KW-0648">Protein biosynthesis</keyword>
<dbReference type="Gene3D" id="3.90.45.10">
    <property type="entry name" value="Peptide deformylase"/>
    <property type="match status" value="1"/>
</dbReference>
<keyword evidence="5 6" id="KW-0408">Iron</keyword>
<evidence type="ECO:0000313" key="9">
    <source>
        <dbReference type="EMBL" id="XDS51264.1"/>
    </source>
</evidence>
<dbReference type="KEGG" id="bfk:QN062_03560"/>
<feature type="binding site" evidence="6">
    <location>
        <position position="171"/>
    </location>
    <ligand>
        <name>Fe cation</name>
        <dbReference type="ChEBI" id="CHEBI:24875"/>
    </ligand>
</feature>